<organism evidence="13 14">
    <name type="scientific">Micractinium conductrix</name>
    <dbReference type="NCBI Taxonomy" id="554055"/>
    <lineage>
        <taxon>Eukaryota</taxon>
        <taxon>Viridiplantae</taxon>
        <taxon>Chlorophyta</taxon>
        <taxon>core chlorophytes</taxon>
        <taxon>Trebouxiophyceae</taxon>
        <taxon>Chlorellales</taxon>
        <taxon>Chlorellaceae</taxon>
        <taxon>Chlorella clade</taxon>
        <taxon>Micractinium</taxon>
    </lineage>
</organism>
<feature type="compositionally biased region" description="Acidic residues" evidence="9">
    <location>
        <begin position="1311"/>
        <end position="1350"/>
    </location>
</feature>
<dbReference type="STRING" id="554055.A0A2P6VF89"/>
<feature type="coiled-coil region" evidence="8">
    <location>
        <begin position="791"/>
        <end position="825"/>
    </location>
</feature>
<feature type="compositionally biased region" description="Basic residues" evidence="9">
    <location>
        <begin position="571"/>
        <end position="588"/>
    </location>
</feature>
<dbReference type="GO" id="GO:0048511">
    <property type="term" value="P:rhythmic process"/>
    <property type="evidence" value="ECO:0007669"/>
    <property type="project" value="UniProtKB-KW"/>
</dbReference>
<dbReference type="PROSITE" id="PS51017">
    <property type="entry name" value="CCT"/>
    <property type="match status" value="1"/>
</dbReference>
<feature type="compositionally biased region" description="Low complexity" evidence="9">
    <location>
        <begin position="937"/>
        <end position="946"/>
    </location>
</feature>
<dbReference type="Proteomes" id="UP000239649">
    <property type="component" value="Unassembled WGS sequence"/>
</dbReference>
<feature type="region of interest" description="Disordered" evidence="9">
    <location>
        <begin position="478"/>
        <end position="644"/>
    </location>
</feature>
<dbReference type="PANTHER" id="PTHR43874">
    <property type="entry name" value="TWO-COMPONENT RESPONSE REGULATOR"/>
    <property type="match status" value="1"/>
</dbReference>
<comment type="caution">
    <text evidence="13">The sequence shown here is derived from an EMBL/GenBank/DDBJ whole genome shotgun (WGS) entry which is preliminary data.</text>
</comment>
<evidence type="ECO:0000256" key="9">
    <source>
        <dbReference type="SAM" id="MobiDB-lite"/>
    </source>
</evidence>
<dbReference type="Pfam" id="PF06203">
    <property type="entry name" value="CCT"/>
    <property type="match status" value="1"/>
</dbReference>
<dbReference type="PROSITE" id="PS50110">
    <property type="entry name" value="RESPONSE_REGULATORY"/>
    <property type="match status" value="1"/>
</dbReference>
<gene>
    <name evidence="13" type="ORF">C2E20_3823</name>
</gene>
<dbReference type="InterPro" id="IPR007110">
    <property type="entry name" value="Ig-like_dom"/>
</dbReference>
<evidence type="ECO:0000259" key="11">
    <source>
        <dbReference type="PROSITE" id="PS50835"/>
    </source>
</evidence>
<feature type="region of interest" description="Disordered" evidence="9">
    <location>
        <begin position="1209"/>
        <end position="1249"/>
    </location>
</feature>
<dbReference type="InterPro" id="IPR045279">
    <property type="entry name" value="ARR-like"/>
</dbReference>
<evidence type="ECO:0000256" key="6">
    <source>
        <dbReference type="PROSITE-ProRule" id="PRU00169"/>
    </source>
</evidence>
<feature type="compositionally biased region" description="Polar residues" evidence="9">
    <location>
        <begin position="1380"/>
        <end position="1390"/>
    </location>
</feature>
<feature type="compositionally biased region" description="Low complexity" evidence="9">
    <location>
        <begin position="983"/>
        <end position="1018"/>
    </location>
</feature>
<feature type="compositionally biased region" description="Low complexity" evidence="9">
    <location>
        <begin position="486"/>
        <end position="511"/>
    </location>
</feature>
<feature type="region of interest" description="Disordered" evidence="9">
    <location>
        <begin position="829"/>
        <end position="882"/>
    </location>
</feature>
<keyword evidence="8" id="KW-0175">Coiled coil</keyword>
<sequence>MMTVAAGASVASWPVDSPQSSRRRLPHAQLAAGRKSLACRTLQPHRRAPCAPRASSGGEAAVPASGGVPAGWDLANRVSGDAMAMLAAGELIPAEIILKKGIAELQEQHPGDPSTALLHTQLWNLLSEAAQYDGALEQAQAAYDLMLSYFGPDSADAAFHGIRLGISLILGGGDLERAQELLIYGGTAAQHNLEIFWNKCQELEAAGQDPGELMMHTRKLMVSLAECNFYGAVGIARLALQNADEVPMSDLEEAWLGGVKQMAMALPPEHPMFETALRELGRLVPDASGRPEVQAELEGVVTRARELLYLIKQMPESMAPATAGGGEHQPGGDAKGAGGEEQSTARAACAYQALAVTSGAAALRLVEERAAAGQGVHIVLKDHNPPASNAVRFLRRLREHATPALRDTPVIVTSNQDDRDVVLKCLTSGAADYWVRPLRPNEVRVLWTRLWRQEDAPKPREDSSSGNSTDAAATLLEETDPTSNEASAPDACGAAPAAAGSGSGVDAAAGIAGPGNGSSRGPNVGNNSGGGSGAAAGGSNGSGSGAVCDVSTGMQPWQEGMQPPVQPPAQRPHHHHRHARHHSRHHHASAAAEAGSEAPAAAQPLLAAQAGAPAPAEQHAQPPAAPPQLPPLAPLTSADAFPAPSPRLRLLSEQAAVAGAGGGMLHDASQASADGWFHGSNTGYGSNGGTTNGNGNGHGSNANGGVTSKQQQAAGATPQQQQQCSLQALRGGLADSPAAPHPGAPAGVASAAAADACPTAAAPQPKEAAEAWASLAAAAARSEAQRPPGGGEAAAQQRRLLMQQIKEEEDEAERQRGANEVAEVAEALTSLRDSGSPRNSSGGAPRPAAAAAATPLSASVGRATRASSKGHHPGKSAGLPESFTAAGSADTLCFAQLATAAGQFPPPQLAALFLPPMAAQQQQQQRGGNGARTMALPSPAQGQQQAVQQAVLPPFPPGLMPPFGAFMPPPRGFPWGALPPPTAQQVVQQQQYMQQQQQQAEQPPQASPGDARQAGAAEPGEEGGEQNCEAAPATAGEHMQAMVEQQQRALIAQGQQQQQQYAWLLQQYSMAAMAASAAGQPPPMPPLPPPSLTGGFGPPLGWPRQALPWQAHQQQPPPGLCFPAPVLPPSAAAAAFQSAPAASVGLPVSAAPSQSLPLPPLPPPPMPMPSDSGVETLSKKEARLQAYAKFKEKRQKLRLTGGNKIRYQTRKQLAEQRPRVRGQFVRVAPREEAASNGAHTSAGDTAGGSSREQLLAAAVGGDPASGAADAAAALAAADTAACAGGQPAAAAAGAAAATTAPLGGAVVEQEDEPVPQALDEEEEEEEKEEEEEEEYDRQEEDLGAEDDELSADPPRVEGSPLPELGSARPRPRRQYAVLMQNESESATMSFSAGHHRQATVQLHPHYQLHGVPAAAAAAAMAAVGATAGGLPADGSFVAAGQSATAPHKPPHLSGHKHRREGGGGGAAPAAPAAGKSAAGGRGGSDSGSNSPGDQTPAPDSAPEEPEEAGDAQQLPPAKLLRSRKK</sequence>
<keyword evidence="14" id="KW-1185">Reference proteome</keyword>
<evidence type="ECO:0000256" key="3">
    <source>
        <dbReference type="ARBA" id="ARBA00023012"/>
    </source>
</evidence>
<feature type="region of interest" description="Disordered" evidence="9">
    <location>
        <begin position="1311"/>
        <end position="1394"/>
    </location>
</feature>
<dbReference type="EMBL" id="LHPF02000009">
    <property type="protein sequence ID" value="PSC72763.1"/>
    <property type="molecule type" value="Genomic_DNA"/>
</dbReference>
<feature type="region of interest" description="Disordered" evidence="9">
    <location>
        <begin position="43"/>
        <end position="62"/>
    </location>
</feature>
<feature type="compositionally biased region" description="Polar residues" evidence="9">
    <location>
        <begin position="1237"/>
        <end position="1249"/>
    </location>
</feature>
<keyword evidence="5 7" id="KW-0539">Nucleus</keyword>
<dbReference type="InterPro" id="IPR011006">
    <property type="entry name" value="CheY-like_superfamily"/>
</dbReference>
<evidence type="ECO:0000256" key="8">
    <source>
        <dbReference type="SAM" id="Coils"/>
    </source>
</evidence>
<feature type="region of interest" description="Disordered" evidence="9">
    <location>
        <begin position="920"/>
        <end position="946"/>
    </location>
</feature>
<feature type="domain" description="Response regulatory" evidence="10">
    <location>
        <begin position="328"/>
        <end position="451"/>
    </location>
</feature>
<feature type="compositionally biased region" description="Basic residues" evidence="9">
    <location>
        <begin position="1448"/>
        <end position="1459"/>
    </location>
</feature>
<keyword evidence="4" id="KW-0090">Biological rhythms</keyword>
<feature type="region of interest" description="Disordered" evidence="9">
    <location>
        <begin position="684"/>
        <end position="725"/>
    </location>
</feature>
<evidence type="ECO:0000256" key="5">
    <source>
        <dbReference type="ARBA" id="ARBA00023242"/>
    </source>
</evidence>
<feature type="compositionally biased region" description="Low complexity" evidence="9">
    <location>
        <begin position="589"/>
        <end position="622"/>
    </location>
</feature>
<dbReference type="GO" id="GO:0005634">
    <property type="term" value="C:nucleus"/>
    <property type="evidence" value="ECO:0007669"/>
    <property type="project" value="UniProtKB-SubCell"/>
</dbReference>
<feature type="domain" description="Ig-like" evidence="11">
    <location>
        <begin position="403"/>
        <end position="512"/>
    </location>
</feature>
<evidence type="ECO:0000313" key="14">
    <source>
        <dbReference type="Proteomes" id="UP000239649"/>
    </source>
</evidence>
<dbReference type="InterPro" id="IPR001789">
    <property type="entry name" value="Sig_transdc_resp-reg_receiver"/>
</dbReference>
<dbReference type="PANTHER" id="PTHR43874:SF1">
    <property type="entry name" value="TWO-COMPONENT RESPONSE REGULATOR-LIKE APRR1"/>
    <property type="match status" value="1"/>
</dbReference>
<feature type="modified residue" description="4-aspartylphosphate" evidence="6">
    <location>
        <position position="382"/>
    </location>
</feature>
<reference evidence="13 14" key="1">
    <citation type="journal article" date="2018" name="Plant J.">
        <title>Genome sequences of Chlorella sorokiniana UTEX 1602 and Micractinium conductrix SAG 241.80: implications to maltose excretion by a green alga.</title>
        <authorList>
            <person name="Arriola M.B."/>
            <person name="Velmurugan N."/>
            <person name="Zhang Y."/>
            <person name="Plunkett M.H."/>
            <person name="Hondzo H."/>
            <person name="Barney B.M."/>
        </authorList>
    </citation>
    <scope>NUCLEOTIDE SEQUENCE [LARGE SCALE GENOMIC DNA]</scope>
    <source>
        <strain evidence="13 14">SAG 241.80</strain>
    </source>
</reference>
<feature type="compositionally biased region" description="Low complexity" evidence="9">
    <location>
        <begin position="1467"/>
        <end position="1476"/>
    </location>
</feature>
<keyword evidence="6" id="KW-0597">Phosphoprotein</keyword>
<dbReference type="GO" id="GO:0009736">
    <property type="term" value="P:cytokinin-activated signaling pathway"/>
    <property type="evidence" value="ECO:0007669"/>
    <property type="project" value="InterPro"/>
</dbReference>
<feature type="compositionally biased region" description="Low complexity" evidence="9">
    <location>
        <begin position="840"/>
        <end position="861"/>
    </location>
</feature>
<evidence type="ECO:0000259" key="10">
    <source>
        <dbReference type="PROSITE" id="PS50110"/>
    </source>
</evidence>
<feature type="region of interest" description="Disordered" evidence="9">
    <location>
        <begin position="1"/>
        <end position="26"/>
    </location>
</feature>
<feature type="compositionally biased region" description="Gly residues" evidence="9">
    <location>
        <begin position="527"/>
        <end position="544"/>
    </location>
</feature>
<dbReference type="InterPro" id="IPR010402">
    <property type="entry name" value="CCT_domain"/>
</dbReference>
<protein>
    <submittedName>
        <fullName evidence="13">Two-component response regulator-like APRR1</fullName>
    </submittedName>
</protein>
<evidence type="ECO:0000256" key="1">
    <source>
        <dbReference type="ARBA" id="ARBA00004123"/>
    </source>
</evidence>
<comment type="similarity">
    <text evidence="2">Belongs to the ARR-like family.</text>
</comment>
<dbReference type="PROSITE" id="PS50835">
    <property type="entry name" value="IG_LIKE"/>
    <property type="match status" value="1"/>
</dbReference>
<feature type="compositionally biased region" description="Gly residues" evidence="9">
    <location>
        <begin position="323"/>
        <end position="339"/>
    </location>
</feature>
<dbReference type="SUPFAM" id="SSF52172">
    <property type="entry name" value="CheY-like"/>
    <property type="match status" value="1"/>
</dbReference>
<proteinExistence type="inferred from homology"/>
<feature type="region of interest" description="Disordered" evidence="9">
    <location>
        <begin position="1439"/>
        <end position="1525"/>
    </location>
</feature>
<evidence type="ECO:0000256" key="2">
    <source>
        <dbReference type="ARBA" id="ARBA00010330"/>
    </source>
</evidence>
<evidence type="ECO:0000313" key="13">
    <source>
        <dbReference type="EMBL" id="PSC72763.1"/>
    </source>
</evidence>
<feature type="compositionally biased region" description="Pro residues" evidence="9">
    <location>
        <begin position="970"/>
        <end position="982"/>
    </location>
</feature>
<dbReference type="Gene3D" id="3.40.50.2300">
    <property type="match status" value="1"/>
</dbReference>
<evidence type="ECO:0000256" key="7">
    <source>
        <dbReference type="PROSITE-ProRule" id="PRU00357"/>
    </source>
</evidence>
<evidence type="ECO:0000256" key="4">
    <source>
        <dbReference type="ARBA" id="ARBA00023108"/>
    </source>
</evidence>
<feature type="compositionally biased region" description="Pro residues" evidence="9">
    <location>
        <begin position="623"/>
        <end position="633"/>
    </location>
</feature>
<accession>A0A2P6VF89</accession>
<evidence type="ECO:0000259" key="12">
    <source>
        <dbReference type="PROSITE" id="PS51017"/>
    </source>
</evidence>
<keyword evidence="3" id="KW-0902">Two-component regulatory system</keyword>
<feature type="domain" description="CCT" evidence="12">
    <location>
        <begin position="1185"/>
        <end position="1227"/>
    </location>
</feature>
<comment type="subcellular location">
    <subcellularLocation>
        <location evidence="1 7">Nucleus</location>
    </subcellularLocation>
</comment>
<dbReference type="GO" id="GO:0000160">
    <property type="term" value="P:phosphorelay signal transduction system"/>
    <property type="evidence" value="ECO:0007669"/>
    <property type="project" value="UniProtKB-KW"/>
</dbReference>
<feature type="compositionally biased region" description="Low complexity" evidence="9">
    <location>
        <begin position="1486"/>
        <end position="1500"/>
    </location>
</feature>
<feature type="compositionally biased region" description="Gly residues" evidence="9">
    <location>
        <begin position="685"/>
        <end position="698"/>
    </location>
</feature>
<name>A0A2P6VF89_9CHLO</name>
<dbReference type="OrthoDB" id="513209at2759"/>
<feature type="region of interest" description="Disordered" evidence="9">
    <location>
        <begin position="319"/>
        <end position="340"/>
    </location>
</feature>
<feature type="region of interest" description="Disordered" evidence="9">
    <location>
        <begin position="970"/>
        <end position="1041"/>
    </location>
</feature>
<feature type="compositionally biased region" description="Low complexity" evidence="9">
    <location>
        <begin position="699"/>
        <end position="723"/>
    </location>
</feature>